<protein>
    <recommendedName>
        <fullName evidence="1">DUF6879 domain-containing protein</fullName>
    </recommendedName>
</protein>
<organism evidence="2 3">
    <name type="scientific">Lentzea waywayandensis</name>
    <dbReference type="NCBI Taxonomy" id="84724"/>
    <lineage>
        <taxon>Bacteria</taxon>
        <taxon>Bacillati</taxon>
        <taxon>Actinomycetota</taxon>
        <taxon>Actinomycetes</taxon>
        <taxon>Pseudonocardiales</taxon>
        <taxon>Pseudonocardiaceae</taxon>
        <taxon>Lentzea</taxon>
    </lineage>
</organism>
<keyword evidence="3" id="KW-1185">Reference proteome</keyword>
<dbReference type="Pfam" id="PF21806">
    <property type="entry name" value="DUF6879"/>
    <property type="match status" value="1"/>
</dbReference>
<dbReference type="STRING" id="84724.SAMN04488564_108285"/>
<evidence type="ECO:0000313" key="3">
    <source>
        <dbReference type="Proteomes" id="UP000198583"/>
    </source>
</evidence>
<evidence type="ECO:0000313" key="2">
    <source>
        <dbReference type="EMBL" id="SFR25261.1"/>
    </source>
</evidence>
<dbReference type="AlphaFoldDB" id="A0A1I6F5L5"/>
<dbReference type="EMBL" id="FOYL01000008">
    <property type="protein sequence ID" value="SFR25261.1"/>
    <property type="molecule type" value="Genomic_DNA"/>
</dbReference>
<evidence type="ECO:0000259" key="1">
    <source>
        <dbReference type="Pfam" id="PF21806"/>
    </source>
</evidence>
<reference evidence="3" key="1">
    <citation type="submission" date="2016-10" db="EMBL/GenBank/DDBJ databases">
        <authorList>
            <person name="Varghese N."/>
            <person name="Submissions S."/>
        </authorList>
    </citation>
    <scope>NUCLEOTIDE SEQUENCE [LARGE SCALE GENOMIC DNA]</scope>
    <source>
        <strain evidence="3">DSM 44232</strain>
    </source>
</reference>
<accession>A0A1I6F5L5</accession>
<feature type="domain" description="DUF6879" evidence="1">
    <location>
        <begin position="2"/>
        <end position="161"/>
    </location>
</feature>
<dbReference type="Proteomes" id="UP000198583">
    <property type="component" value="Unassembled WGS sequence"/>
</dbReference>
<proteinExistence type="predicted"/>
<dbReference type="InterPro" id="IPR049244">
    <property type="entry name" value="DUF6879"/>
</dbReference>
<dbReference type="RefSeq" id="WP_177320665.1">
    <property type="nucleotide sequence ID" value="NZ_FOYL01000008.1"/>
</dbReference>
<sequence length="202" mass="23690">MDQFGRLFVEFKKSATRIETLPAYSVEEERAQFEHYLSGKPLPENRNEEWANNIRACVADGRYMGRVHIIDHVLTPYLQFEIDWYYAINGAAGEDIRFIYRDDVPDITHTDTWLFDDTVVVDLSYNEEGELLYINQNDAPERLEQARTAWREFHARSFPLSALLAEIRSSKLVIPRATGRARTVARRKRVQPWTRHRFAPNS</sequence>
<gene>
    <name evidence="2" type="ORF">SAMN04488564_108285</name>
</gene>
<name>A0A1I6F5L5_9PSEU</name>